<dbReference type="CDD" id="cd01026">
    <property type="entry name" value="TOPRIM_OLD"/>
    <property type="match status" value="1"/>
</dbReference>
<dbReference type="Pfam" id="PF13175">
    <property type="entry name" value="AAA_15"/>
    <property type="match status" value="1"/>
</dbReference>
<dbReference type="Proteomes" id="UP000183371">
    <property type="component" value="Unassembled WGS sequence"/>
</dbReference>
<dbReference type="InterPro" id="IPR027417">
    <property type="entry name" value="P-loop_NTPase"/>
</dbReference>
<dbReference type="InterPro" id="IPR041685">
    <property type="entry name" value="AAA_GajA/Old/RecF-like"/>
</dbReference>
<dbReference type="InterPro" id="IPR034139">
    <property type="entry name" value="TOPRIM_OLD"/>
</dbReference>
<proteinExistence type="predicted"/>
<evidence type="ECO:0000259" key="1">
    <source>
        <dbReference type="Pfam" id="PF13175"/>
    </source>
</evidence>
<keyword evidence="3" id="KW-0255">Endonuclease</keyword>
<dbReference type="AlphaFoldDB" id="A0A1I6ZVA2"/>
<keyword evidence="3" id="KW-0378">Hydrolase</keyword>
<dbReference type="Pfam" id="PF20469">
    <property type="entry name" value="OLD-like_TOPRIM"/>
    <property type="match status" value="1"/>
</dbReference>
<dbReference type="GO" id="GO:0004519">
    <property type="term" value="F:endonuclease activity"/>
    <property type="evidence" value="ECO:0007669"/>
    <property type="project" value="UniProtKB-KW"/>
</dbReference>
<reference evidence="4" key="1">
    <citation type="submission" date="2016-10" db="EMBL/GenBank/DDBJ databases">
        <authorList>
            <person name="Varghese N."/>
            <person name="Submissions S."/>
        </authorList>
    </citation>
    <scope>NUCLEOTIDE SEQUENCE [LARGE SCALE GENOMIC DNA]</scope>
    <source>
        <strain evidence="4">DSM 17465</strain>
    </source>
</reference>
<dbReference type="Gene3D" id="3.40.50.300">
    <property type="entry name" value="P-loop containing nucleotide triphosphate hydrolases"/>
    <property type="match status" value="1"/>
</dbReference>
<dbReference type="PANTHER" id="PTHR43581:SF4">
    <property type="entry name" value="ATP_GTP PHOSPHATASE"/>
    <property type="match status" value="1"/>
</dbReference>
<feature type="domain" description="OLD protein-like TOPRIM" evidence="2">
    <location>
        <begin position="403"/>
        <end position="470"/>
    </location>
</feature>
<evidence type="ECO:0000259" key="2">
    <source>
        <dbReference type="Pfam" id="PF20469"/>
    </source>
</evidence>
<keyword evidence="4" id="KW-1185">Reference proteome</keyword>
<feature type="domain" description="Endonuclease GajA/Old nuclease/RecF-like AAA" evidence="1">
    <location>
        <begin position="1"/>
        <end position="353"/>
    </location>
</feature>
<gene>
    <name evidence="3" type="ORF">SAMN05444141_102633</name>
</gene>
<organism evidence="3 4">
    <name type="scientific">Pseudovibrio denitrificans</name>
    <dbReference type="NCBI Taxonomy" id="258256"/>
    <lineage>
        <taxon>Bacteria</taxon>
        <taxon>Pseudomonadati</taxon>
        <taxon>Pseudomonadota</taxon>
        <taxon>Alphaproteobacteria</taxon>
        <taxon>Hyphomicrobiales</taxon>
        <taxon>Stappiaceae</taxon>
        <taxon>Pseudovibrio</taxon>
    </lineage>
</organism>
<dbReference type="SUPFAM" id="SSF52540">
    <property type="entry name" value="P-loop containing nucleoside triphosphate hydrolases"/>
    <property type="match status" value="1"/>
</dbReference>
<accession>A0A1I6ZVA2</accession>
<dbReference type="RefSeq" id="WP_083416712.1">
    <property type="nucleotide sequence ID" value="NZ_FPBD01000002.1"/>
</dbReference>
<dbReference type="PANTHER" id="PTHR43581">
    <property type="entry name" value="ATP/GTP PHOSPHATASE"/>
    <property type="match status" value="1"/>
</dbReference>
<protein>
    <submittedName>
        <fullName evidence="3">Putative ATP-dependent endonuclease of the OLD family</fullName>
    </submittedName>
</protein>
<evidence type="ECO:0000313" key="4">
    <source>
        <dbReference type="Proteomes" id="UP000183371"/>
    </source>
</evidence>
<sequence length="601" mass="66827">MKISRIVIKNYRIFQVFDVHLSETLSCLIGENNAGKTAVLKGLQLCLDSSLPSMYRSLIREDINTNVDLSNPSQVLVGVEFSDFEGKVNEEALVSTWKISNNKARLFYRFRPKSSIREQLANEEIQTGTLSIEDYSWEIRGGGDPRLDLKDIEWDDEGVGEAIRFSDLQSFLVVHLPALRDAENDLRSNRQSPLVKLFDAINLGQEEQDALVGIMDAANNQIANTNAISDVAASIDKSFKSVAGPVFEMDSKLGLSGATFRAILRNIKIVLSDTELQDFEVGRNGLGMNNILYIAILIEYLRKRFLKANSSGQLILLEEPEAHLHPQLQASLLTALKEHCVQTILTSHSTQIASQVSLKSIISLTKREDAAVSAGNLATNASLDDDEIADLERFLDATKSNLLFARKVMLVEGSAELFLIPALFEKVEGIDLEREGISLVAIHGTHFEVYSKLFCAGGLEKRCAIVADADLDPLASQFLDARAGKPELIGLKSDYVEIFLGDTTFERELVSVDTLPMFIETVKYFDAPQILGKLEDGLRRLEHENLSDEDEQTLLIELGTSVLNTAKRFGKARFAQVAARYADKATEIPDYIQDAYDWLTR</sequence>
<name>A0A1I6ZVA2_9HYPH</name>
<dbReference type="EMBL" id="FPBD01000002">
    <property type="protein sequence ID" value="SFT66612.1"/>
    <property type="molecule type" value="Genomic_DNA"/>
</dbReference>
<keyword evidence="3" id="KW-0540">Nuclease</keyword>
<evidence type="ECO:0000313" key="3">
    <source>
        <dbReference type="EMBL" id="SFT66612.1"/>
    </source>
</evidence>
<dbReference type="InterPro" id="IPR051396">
    <property type="entry name" value="Bact_Antivir_Def_Nuclease"/>
</dbReference>